<dbReference type="GO" id="GO:0042795">
    <property type="term" value="P:snRNA transcription by RNA polymerase II"/>
    <property type="evidence" value="ECO:0007669"/>
    <property type="project" value="TreeGrafter"/>
</dbReference>
<keyword evidence="3" id="KW-0804">Transcription</keyword>
<keyword evidence="4" id="KW-0539">Nucleus</keyword>
<dbReference type="EMBL" id="CP001670">
    <property type="protein sequence ID" value="AFZ80628.1"/>
    <property type="molecule type" value="Genomic_DNA"/>
</dbReference>
<protein>
    <submittedName>
        <fullName evidence="7">Uncharacterized protein</fullName>
    </submittedName>
</protein>
<proteinExistence type="predicted"/>
<evidence type="ECO:0000256" key="4">
    <source>
        <dbReference type="ARBA" id="ARBA00023242"/>
    </source>
</evidence>
<dbReference type="PROSITE" id="PS50090">
    <property type="entry name" value="MYB_LIKE"/>
    <property type="match status" value="1"/>
</dbReference>
<dbReference type="GO" id="GO:0019185">
    <property type="term" value="C:snRNA-activating protein complex"/>
    <property type="evidence" value="ECO:0007669"/>
    <property type="project" value="TreeGrafter"/>
</dbReference>
<feature type="domain" description="HTH myb-type" evidence="6">
    <location>
        <begin position="295"/>
        <end position="322"/>
    </location>
</feature>
<organism evidence="7 8">
    <name type="scientific">Theileria equi strain WA</name>
    <dbReference type="NCBI Taxonomy" id="1537102"/>
    <lineage>
        <taxon>Eukaryota</taxon>
        <taxon>Sar</taxon>
        <taxon>Alveolata</taxon>
        <taxon>Apicomplexa</taxon>
        <taxon>Aconoidasida</taxon>
        <taxon>Piroplasmida</taxon>
        <taxon>Theileriidae</taxon>
        <taxon>Theileria</taxon>
    </lineage>
</organism>
<evidence type="ECO:0000259" key="5">
    <source>
        <dbReference type="PROSITE" id="PS50090"/>
    </source>
</evidence>
<dbReference type="InterPro" id="IPR017930">
    <property type="entry name" value="Myb_dom"/>
</dbReference>
<dbReference type="eggNOG" id="KOG0048">
    <property type="taxonomic scope" value="Eukaryota"/>
</dbReference>
<evidence type="ECO:0000313" key="7">
    <source>
        <dbReference type="EMBL" id="AFZ80628.1"/>
    </source>
</evidence>
<dbReference type="GO" id="GO:0042796">
    <property type="term" value="P:snRNA transcription by RNA polymerase III"/>
    <property type="evidence" value="ECO:0007669"/>
    <property type="project" value="TreeGrafter"/>
</dbReference>
<dbReference type="SUPFAM" id="SSF46689">
    <property type="entry name" value="Homeodomain-like"/>
    <property type="match status" value="1"/>
</dbReference>
<evidence type="ECO:0000259" key="6">
    <source>
        <dbReference type="PROSITE" id="PS51294"/>
    </source>
</evidence>
<keyword evidence="8" id="KW-1185">Reference proteome</keyword>
<evidence type="ECO:0000256" key="3">
    <source>
        <dbReference type="ARBA" id="ARBA00023163"/>
    </source>
</evidence>
<dbReference type="AlphaFoldDB" id="L0AZD5"/>
<keyword evidence="2" id="KW-0238">DNA-binding</keyword>
<dbReference type="VEuPathDB" id="PiroplasmaDB:BEWA_000330"/>
<sequence length="513" mass="58529">MSKINAEISQLIDKDGNRPRSNVDALKLHSFYSNLPIYRNKYDWKVPLWTKEELTNLHLRVKIKIIDLITSELDIIPPKMTYFERERYKYLLNPLSSKELYHIYLNYHMSCVARALHSLIHSDSYETIKKKMENSSNKPLDVLKGVLDADKSAHLDPDSINLGTFWSSVTDDLNEGCKGVTHFKISMDCCTKFLNSTSDGQLITDVDNETASAIRKFVSDIPDKDTLMVNAVANAESLGVTVYQYMRVLLRKKQTSKWTQEEDAKLSQEVLRELGADNDFIEVSEVSPKTRGFPWKSISRAIRTKTPEQCRLRWRNLSKKSLEDVPFNELEFLKLKLLFSAFGPKWSKIASLLPNRNAVQCRNKLLSKSLKNNKGVLMDILERTKKALADGNAKKIPITDKHWKGIDPLGVKLVRIVKLIPDPLLLSILRDFYDSNELESRIDAIVNGSSKVYEKCSGTDVYITSEYLRQLASGQDSKVTNIILSTTSKLVKELLQVSLYAKIIAITEKCRTI</sequence>
<feature type="domain" description="Myb-like" evidence="5">
    <location>
        <begin position="250"/>
        <end position="318"/>
    </location>
</feature>
<gene>
    <name evidence="7" type="ORF">BEWA_000330</name>
</gene>
<dbReference type="InterPro" id="IPR001005">
    <property type="entry name" value="SANT/Myb"/>
</dbReference>
<dbReference type="GeneID" id="15804743"/>
<dbReference type="GO" id="GO:0000978">
    <property type="term" value="F:RNA polymerase II cis-regulatory region sequence-specific DNA binding"/>
    <property type="evidence" value="ECO:0007669"/>
    <property type="project" value="TreeGrafter"/>
</dbReference>
<dbReference type="PROSITE" id="PS51294">
    <property type="entry name" value="HTH_MYB"/>
    <property type="match status" value="2"/>
</dbReference>
<evidence type="ECO:0000256" key="1">
    <source>
        <dbReference type="ARBA" id="ARBA00023015"/>
    </source>
</evidence>
<dbReference type="InterPro" id="IPR051575">
    <property type="entry name" value="Myb-like_DNA-bd"/>
</dbReference>
<dbReference type="CDD" id="cd00167">
    <property type="entry name" value="SANT"/>
    <property type="match status" value="2"/>
</dbReference>
<accession>L0AZD5</accession>
<dbReference type="InterPro" id="IPR009057">
    <property type="entry name" value="Homeodomain-like_sf"/>
</dbReference>
<name>L0AZD5_THEEQ</name>
<dbReference type="SMART" id="SM00717">
    <property type="entry name" value="SANT"/>
    <property type="match status" value="2"/>
</dbReference>
<feature type="domain" description="HTH myb-type" evidence="6">
    <location>
        <begin position="342"/>
        <end position="374"/>
    </location>
</feature>
<dbReference type="OrthoDB" id="2143914at2759"/>
<dbReference type="GO" id="GO:0001006">
    <property type="term" value="F:RNA polymerase III type 3 promoter sequence-specific DNA binding"/>
    <property type="evidence" value="ECO:0007669"/>
    <property type="project" value="TreeGrafter"/>
</dbReference>
<dbReference type="STRING" id="1537102.L0AZD5"/>
<dbReference type="PANTHER" id="PTHR46621:SF1">
    <property type="entry name" value="SNRNA-ACTIVATING PROTEIN COMPLEX SUBUNIT 4"/>
    <property type="match status" value="1"/>
</dbReference>
<dbReference type="PANTHER" id="PTHR46621">
    <property type="entry name" value="SNRNA-ACTIVATING PROTEIN COMPLEX SUBUNIT 4"/>
    <property type="match status" value="1"/>
</dbReference>
<keyword evidence="1" id="KW-0805">Transcription regulation</keyword>
<evidence type="ECO:0000256" key="2">
    <source>
        <dbReference type="ARBA" id="ARBA00023125"/>
    </source>
</evidence>
<evidence type="ECO:0000313" key="8">
    <source>
        <dbReference type="Proteomes" id="UP000031512"/>
    </source>
</evidence>
<reference evidence="7 8" key="1">
    <citation type="journal article" date="2012" name="BMC Genomics">
        <title>Comparative genomic analysis and phylogenetic position of Theileria equi.</title>
        <authorList>
            <person name="Kappmeyer L.S."/>
            <person name="Thiagarajan M."/>
            <person name="Herndon D.R."/>
            <person name="Ramsay J.D."/>
            <person name="Caler E."/>
            <person name="Djikeng A."/>
            <person name="Gillespie J.J."/>
            <person name="Lau A.O."/>
            <person name="Roalson E.H."/>
            <person name="Silva J.C."/>
            <person name="Silva M.G."/>
            <person name="Suarez C.E."/>
            <person name="Ueti M.W."/>
            <person name="Nene V.M."/>
            <person name="Mealey R.H."/>
            <person name="Knowles D.P."/>
            <person name="Brayton K.A."/>
        </authorList>
    </citation>
    <scope>NUCLEOTIDE SEQUENCE [LARGE SCALE GENOMIC DNA]</scope>
    <source>
        <strain evidence="7 8">WA</strain>
    </source>
</reference>
<dbReference type="KEGG" id="beq:BEWA_000330"/>
<dbReference type="Gene3D" id="1.10.10.60">
    <property type="entry name" value="Homeodomain-like"/>
    <property type="match status" value="2"/>
</dbReference>
<dbReference type="RefSeq" id="XP_004830294.1">
    <property type="nucleotide sequence ID" value="XM_004830237.1"/>
</dbReference>
<dbReference type="Pfam" id="PF00249">
    <property type="entry name" value="Myb_DNA-binding"/>
    <property type="match status" value="2"/>
</dbReference>
<dbReference type="Proteomes" id="UP000031512">
    <property type="component" value="Chromosome 3"/>
</dbReference>